<dbReference type="AlphaFoldDB" id="A0A4Z2FYG7"/>
<accession>A0A4Z2FYG7</accession>
<name>A0A4Z2FYG7_9TELE</name>
<organism evidence="1 2">
    <name type="scientific">Liparis tanakae</name>
    <name type="common">Tanaka's snailfish</name>
    <dbReference type="NCBI Taxonomy" id="230148"/>
    <lineage>
        <taxon>Eukaryota</taxon>
        <taxon>Metazoa</taxon>
        <taxon>Chordata</taxon>
        <taxon>Craniata</taxon>
        <taxon>Vertebrata</taxon>
        <taxon>Euteleostomi</taxon>
        <taxon>Actinopterygii</taxon>
        <taxon>Neopterygii</taxon>
        <taxon>Teleostei</taxon>
        <taxon>Neoteleostei</taxon>
        <taxon>Acanthomorphata</taxon>
        <taxon>Eupercaria</taxon>
        <taxon>Perciformes</taxon>
        <taxon>Cottioidei</taxon>
        <taxon>Cottales</taxon>
        <taxon>Liparidae</taxon>
        <taxon>Liparis</taxon>
    </lineage>
</organism>
<evidence type="ECO:0000313" key="2">
    <source>
        <dbReference type="Proteomes" id="UP000314294"/>
    </source>
</evidence>
<gene>
    <name evidence="1" type="ORF">EYF80_043454</name>
</gene>
<protein>
    <submittedName>
        <fullName evidence="1">Uncharacterized protein</fullName>
    </submittedName>
</protein>
<dbReference type="Proteomes" id="UP000314294">
    <property type="component" value="Unassembled WGS sequence"/>
</dbReference>
<dbReference type="EMBL" id="SRLO01000794">
    <property type="protein sequence ID" value="TNN46336.1"/>
    <property type="molecule type" value="Genomic_DNA"/>
</dbReference>
<comment type="caution">
    <text evidence="1">The sequence shown here is derived from an EMBL/GenBank/DDBJ whole genome shotgun (WGS) entry which is preliminary data.</text>
</comment>
<proteinExistence type="predicted"/>
<evidence type="ECO:0000313" key="1">
    <source>
        <dbReference type="EMBL" id="TNN46336.1"/>
    </source>
</evidence>
<sequence>MRNKAGRFSGKCWWSSGFGFSSDSLRYHTWELLSTVQRHRKNRVLLLTMLDFLSIYLLQNDSSPGSTDLWLSLGFRLHFEVEQPLLA</sequence>
<keyword evidence="2" id="KW-1185">Reference proteome</keyword>
<reference evidence="1 2" key="1">
    <citation type="submission" date="2019-03" db="EMBL/GenBank/DDBJ databases">
        <title>First draft genome of Liparis tanakae, snailfish: a comprehensive survey of snailfish specific genes.</title>
        <authorList>
            <person name="Kim W."/>
            <person name="Song I."/>
            <person name="Jeong J.-H."/>
            <person name="Kim D."/>
            <person name="Kim S."/>
            <person name="Ryu S."/>
            <person name="Song J.Y."/>
            <person name="Lee S.K."/>
        </authorList>
    </citation>
    <scope>NUCLEOTIDE SEQUENCE [LARGE SCALE GENOMIC DNA]</scope>
    <source>
        <tissue evidence="1">Muscle</tissue>
    </source>
</reference>